<keyword evidence="27" id="KW-1185">Reference proteome</keyword>
<evidence type="ECO:0000256" key="15">
    <source>
        <dbReference type="ARBA" id="ARBA00022909"/>
    </source>
</evidence>
<dbReference type="InterPro" id="IPR018109">
    <property type="entry name" value="Folylpolyglutamate_synth_CS"/>
</dbReference>
<comment type="catalytic activity">
    <reaction evidence="21">
        <text>(6R)-5,10-methylenetetrahydrofolyl-(gamma-L-Glu)(n) + L-glutamate + ATP = (6R)-5,10-methylenetetrahydrofolyl-(gamma-L-Glu)(n+1) + ADP + phosphate + H(+)</text>
        <dbReference type="Rhea" id="RHEA:51912"/>
        <dbReference type="Rhea" id="RHEA-COMP:13257"/>
        <dbReference type="Rhea" id="RHEA-COMP:13258"/>
        <dbReference type="ChEBI" id="CHEBI:15378"/>
        <dbReference type="ChEBI" id="CHEBI:29985"/>
        <dbReference type="ChEBI" id="CHEBI:30616"/>
        <dbReference type="ChEBI" id="CHEBI:43474"/>
        <dbReference type="ChEBI" id="CHEBI:136572"/>
        <dbReference type="ChEBI" id="CHEBI:456216"/>
        <dbReference type="EC" id="6.3.2.17"/>
    </reaction>
</comment>
<dbReference type="GO" id="GO:0046872">
    <property type="term" value="F:metal ion binding"/>
    <property type="evidence" value="ECO:0007669"/>
    <property type="project" value="UniProtKB-KW"/>
</dbReference>
<evidence type="ECO:0000256" key="21">
    <source>
        <dbReference type="ARBA" id="ARBA00049035"/>
    </source>
</evidence>
<evidence type="ECO:0000256" key="22">
    <source>
        <dbReference type="ARBA" id="ARBA00049161"/>
    </source>
</evidence>
<dbReference type="PANTHER" id="PTHR11136">
    <property type="entry name" value="FOLYLPOLYGLUTAMATE SYNTHASE-RELATED"/>
    <property type="match status" value="1"/>
</dbReference>
<evidence type="ECO:0000313" key="26">
    <source>
        <dbReference type="EMBL" id="MBD1390287.1"/>
    </source>
</evidence>
<comment type="similarity">
    <text evidence="5 23">Belongs to the folylpolyglutamate synthase family.</text>
</comment>
<dbReference type="GO" id="GO:0004326">
    <property type="term" value="F:tetrahydrofolylpolyglutamate synthase activity"/>
    <property type="evidence" value="ECO:0007669"/>
    <property type="project" value="UniProtKB-EC"/>
</dbReference>
<dbReference type="UniPathway" id="UPA00077">
    <property type="reaction ID" value="UER00157"/>
</dbReference>
<evidence type="ECO:0000256" key="20">
    <source>
        <dbReference type="ARBA" id="ARBA00047808"/>
    </source>
</evidence>
<keyword evidence="12 23" id="KW-0547">Nucleotide-binding</keyword>
<organism evidence="26 27">
    <name type="scientific">Neiella litorisoli</name>
    <dbReference type="NCBI Taxonomy" id="2771431"/>
    <lineage>
        <taxon>Bacteria</taxon>
        <taxon>Pseudomonadati</taxon>
        <taxon>Pseudomonadota</taxon>
        <taxon>Gammaproteobacteria</taxon>
        <taxon>Alteromonadales</taxon>
        <taxon>Echinimonadaceae</taxon>
        <taxon>Neiella</taxon>
    </lineage>
</organism>
<evidence type="ECO:0000256" key="1">
    <source>
        <dbReference type="ARBA" id="ARBA00001946"/>
    </source>
</evidence>
<evidence type="ECO:0000256" key="11">
    <source>
        <dbReference type="ARBA" id="ARBA00022723"/>
    </source>
</evidence>
<dbReference type="SUPFAM" id="SSF53244">
    <property type="entry name" value="MurD-like peptide ligases, peptide-binding domain"/>
    <property type="match status" value="1"/>
</dbReference>
<keyword evidence="10 23" id="KW-0436">Ligase</keyword>
<dbReference type="InterPro" id="IPR036615">
    <property type="entry name" value="Mur_ligase_C_dom_sf"/>
</dbReference>
<dbReference type="PANTHER" id="PTHR11136:SF0">
    <property type="entry name" value="DIHYDROFOLATE SYNTHETASE-RELATED"/>
    <property type="match status" value="1"/>
</dbReference>
<evidence type="ECO:0000256" key="9">
    <source>
        <dbReference type="ARBA" id="ARBA00019357"/>
    </source>
</evidence>
<dbReference type="InterPro" id="IPR001645">
    <property type="entry name" value="Folylpolyglutamate_synth"/>
</dbReference>
<accession>A0A8J6UQ45</accession>
<evidence type="ECO:0000259" key="25">
    <source>
        <dbReference type="Pfam" id="PF08245"/>
    </source>
</evidence>
<comment type="caution">
    <text evidence="26">The sequence shown here is derived from an EMBL/GenBank/DDBJ whole genome shotgun (WGS) entry which is preliminary data.</text>
</comment>
<dbReference type="FunFam" id="3.40.1190.10:FF:000004">
    <property type="entry name" value="Dihydrofolate synthase/folylpolyglutamate synthase"/>
    <property type="match status" value="1"/>
</dbReference>
<proteinExistence type="inferred from homology"/>
<feature type="domain" description="Mur ligase C-terminal" evidence="24">
    <location>
        <begin position="288"/>
        <end position="406"/>
    </location>
</feature>
<reference evidence="26" key="1">
    <citation type="submission" date="2020-09" db="EMBL/GenBank/DDBJ databases">
        <title>A novel bacterium of genus Neiella, isolated from South China Sea.</title>
        <authorList>
            <person name="Huang H."/>
            <person name="Mo K."/>
            <person name="Hu Y."/>
        </authorList>
    </citation>
    <scope>NUCLEOTIDE SEQUENCE</scope>
    <source>
        <strain evidence="26">HB171785</strain>
    </source>
</reference>
<evidence type="ECO:0000256" key="10">
    <source>
        <dbReference type="ARBA" id="ARBA00022598"/>
    </source>
</evidence>
<comment type="cofactor">
    <cofactor evidence="1">
        <name>Mg(2+)</name>
        <dbReference type="ChEBI" id="CHEBI:18420"/>
    </cofactor>
</comment>
<evidence type="ECO:0000256" key="3">
    <source>
        <dbReference type="ARBA" id="ARBA00004799"/>
    </source>
</evidence>
<dbReference type="NCBIfam" id="NF008101">
    <property type="entry name" value="PRK10846.1"/>
    <property type="match status" value="1"/>
</dbReference>
<dbReference type="PROSITE" id="PS01012">
    <property type="entry name" value="FOLYLPOLYGLU_SYNT_2"/>
    <property type="match status" value="1"/>
</dbReference>
<comment type="subunit">
    <text evidence="6">Monomer.</text>
</comment>
<evidence type="ECO:0000256" key="17">
    <source>
        <dbReference type="ARBA" id="ARBA00030592"/>
    </source>
</evidence>
<dbReference type="EMBL" id="JACXAF010000016">
    <property type="protein sequence ID" value="MBD1390287.1"/>
    <property type="molecule type" value="Genomic_DNA"/>
</dbReference>
<dbReference type="EC" id="6.3.2.17" evidence="8"/>
<evidence type="ECO:0000256" key="18">
    <source>
        <dbReference type="ARBA" id="ARBA00032510"/>
    </source>
</evidence>
<evidence type="ECO:0000256" key="4">
    <source>
        <dbReference type="ARBA" id="ARBA00005150"/>
    </source>
</evidence>
<keyword evidence="15" id="KW-0289">Folate biosynthesis</keyword>
<evidence type="ECO:0000256" key="6">
    <source>
        <dbReference type="ARBA" id="ARBA00011245"/>
    </source>
</evidence>
<keyword evidence="13 23" id="KW-0067">ATP-binding</keyword>
<dbReference type="InterPro" id="IPR013221">
    <property type="entry name" value="Mur_ligase_cen"/>
</dbReference>
<dbReference type="GO" id="GO:0005524">
    <property type="term" value="F:ATP binding"/>
    <property type="evidence" value="ECO:0007669"/>
    <property type="project" value="UniProtKB-KW"/>
</dbReference>
<keyword evidence="14" id="KW-0460">Magnesium</keyword>
<dbReference type="GO" id="GO:0005737">
    <property type="term" value="C:cytoplasm"/>
    <property type="evidence" value="ECO:0007669"/>
    <property type="project" value="TreeGrafter"/>
</dbReference>
<dbReference type="InterPro" id="IPR036565">
    <property type="entry name" value="Mur-like_cat_sf"/>
</dbReference>
<dbReference type="Pfam" id="PF02875">
    <property type="entry name" value="Mur_ligase_C"/>
    <property type="match status" value="1"/>
</dbReference>
<evidence type="ECO:0000256" key="2">
    <source>
        <dbReference type="ARBA" id="ARBA00002714"/>
    </source>
</evidence>
<dbReference type="PIRSF" id="PIRSF001563">
    <property type="entry name" value="Folylpolyglu_synth"/>
    <property type="match status" value="1"/>
</dbReference>
<feature type="domain" description="Mur ligase central" evidence="25">
    <location>
        <begin position="134"/>
        <end position="228"/>
    </location>
</feature>
<evidence type="ECO:0000313" key="27">
    <source>
        <dbReference type="Proteomes" id="UP000638014"/>
    </source>
</evidence>
<dbReference type="Proteomes" id="UP000638014">
    <property type="component" value="Unassembled WGS sequence"/>
</dbReference>
<comment type="catalytic activity">
    <reaction evidence="20">
        <text>10-formyltetrahydrofolyl-(gamma-L-Glu)(n) + L-glutamate + ATP = 10-formyltetrahydrofolyl-(gamma-L-Glu)(n+1) + ADP + phosphate + H(+)</text>
        <dbReference type="Rhea" id="RHEA:51904"/>
        <dbReference type="Rhea" id="RHEA-COMP:13088"/>
        <dbReference type="Rhea" id="RHEA-COMP:14300"/>
        <dbReference type="ChEBI" id="CHEBI:15378"/>
        <dbReference type="ChEBI" id="CHEBI:29985"/>
        <dbReference type="ChEBI" id="CHEBI:30616"/>
        <dbReference type="ChEBI" id="CHEBI:43474"/>
        <dbReference type="ChEBI" id="CHEBI:134413"/>
        <dbReference type="ChEBI" id="CHEBI:456216"/>
        <dbReference type="EC" id="6.3.2.17"/>
    </reaction>
</comment>
<dbReference type="RefSeq" id="WP_191145359.1">
    <property type="nucleotide sequence ID" value="NZ_JACXAF010000016.1"/>
</dbReference>
<evidence type="ECO:0000256" key="7">
    <source>
        <dbReference type="ARBA" id="ARBA00013023"/>
    </source>
</evidence>
<evidence type="ECO:0000256" key="23">
    <source>
        <dbReference type="PIRNR" id="PIRNR001563"/>
    </source>
</evidence>
<evidence type="ECO:0000256" key="14">
    <source>
        <dbReference type="ARBA" id="ARBA00022842"/>
    </source>
</evidence>
<dbReference type="NCBIfam" id="TIGR01499">
    <property type="entry name" value="folC"/>
    <property type="match status" value="1"/>
</dbReference>
<dbReference type="InterPro" id="IPR004101">
    <property type="entry name" value="Mur_ligase_C"/>
</dbReference>
<comment type="pathway">
    <text evidence="3">Cofactor biosynthesis; tetrahydrofolate biosynthesis; 7,8-dihydrofolate from 2-amino-4-hydroxy-6-hydroxymethyl-7,8-dihydropteridine diphosphate and 4-aminobenzoate: step 2/2.</text>
</comment>
<dbReference type="GO" id="GO:0046656">
    <property type="term" value="P:folic acid biosynthetic process"/>
    <property type="evidence" value="ECO:0007669"/>
    <property type="project" value="UniProtKB-KW"/>
</dbReference>
<dbReference type="Pfam" id="PF08245">
    <property type="entry name" value="Mur_ligase_M"/>
    <property type="match status" value="1"/>
</dbReference>
<dbReference type="GO" id="GO:0008841">
    <property type="term" value="F:dihydrofolate synthase activity"/>
    <property type="evidence" value="ECO:0007669"/>
    <property type="project" value="UniProtKB-EC"/>
</dbReference>
<dbReference type="AlphaFoldDB" id="A0A8J6UQ45"/>
<gene>
    <name evidence="26" type="primary">folC</name>
    <name evidence="26" type="ORF">IC617_12665</name>
</gene>
<evidence type="ECO:0000256" key="13">
    <source>
        <dbReference type="ARBA" id="ARBA00022840"/>
    </source>
</evidence>
<dbReference type="Gene3D" id="3.90.190.20">
    <property type="entry name" value="Mur ligase, C-terminal domain"/>
    <property type="match status" value="1"/>
</dbReference>
<evidence type="ECO:0000256" key="16">
    <source>
        <dbReference type="ARBA" id="ARBA00030048"/>
    </source>
</evidence>
<dbReference type="SUPFAM" id="SSF53623">
    <property type="entry name" value="MurD-like peptide ligases, catalytic domain"/>
    <property type="match status" value="1"/>
</dbReference>
<evidence type="ECO:0000256" key="8">
    <source>
        <dbReference type="ARBA" id="ARBA00013025"/>
    </source>
</evidence>
<comment type="catalytic activity">
    <reaction evidence="22">
        <text>7,8-dihydropteroate + L-glutamate + ATP = 7,8-dihydrofolate + ADP + phosphate + H(+)</text>
        <dbReference type="Rhea" id="RHEA:23584"/>
        <dbReference type="ChEBI" id="CHEBI:15378"/>
        <dbReference type="ChEBI" id="CHEBI:17839"/>
        <dbReference type="ChEBI" id="CHEBI:29985"/>
        <dbReference type="ChEBI" id="CHEBI:30616"/>
        <dbReference type="ChEBI" id="CHEBI:43474"/>
        <dbReference type="ChEBI" id="CHEBI:57451"/>
        <dbReference type="ChEBI" id="CHEBI:456216"/>
        <dbReference type="EC" id="6.3.2.12"/>
    </reaction>
</comment>
<comment type="function">
    <text evidence="2">Functions in two distinct reactions of the de novo folate biosynthetic pathway. Catalyzes the addition of a glutamate residue to dihydropteroate (7,8-dihydropteroate or H2Pte) to form dihydrofolate (7,8-dihydrofolate monoglutamate or H2Pte-Glu). Also catalyzes successive additions of L-glutamate to tetrahydrofolate or 10-formyltetrahydrofolate or 5,10-methylenetetrahydrofolate, leading to folylpolyglutamate derivatives.</text>
</comment>
<protein>
    <recommendedName>
        <fullName evidence="9">Dihydrofolate synthase/folylpolyglutamate synthase</fullName>
        <ecNumber evidence="7">6.3.2.12</ecNumber>
        <ecNumber evidence="8">6.3.2.17</ecNumber>
    </recommendedName>
    <alternativeName>
        <fullName evidence="18">Folylpoly-gamma-glutamate synthetase-dihydrofolate synthetase</fullName>
    </alternativeName>
    <alternativeName>
        <fullName evidence="16">Folylpolyglutamate synthetase</fullName>
    </alternativeName>
    <alternativeName>
        <fullName evidence="17">Tetrahydrofolylpolyglutamate synthase</fullName>
    </alternativeName>
</protein>
<evidence type="ECO:0000259" key="24">
    <source>
        <dbReference type="Pfam" id="PF02875"/>
    </source>
</evidence>
<comment type="catalytic activity">
    <reaction evidence="19">
        <text>(6S)-5,6,7,8-tetrahydrofolyl-(gamma-L-Glu)(n) + L-glutamate + ATP = (6S)-5,6,7,8-tetrahydrofolyl-(gamma-L-Glu)(n+1) + ADP + phosphate + H(+)</text>
        <dbReference type="Rhea" id="RHEA:10580"/>
        <dbReference type="Rhea" id="RHEA-COMP:14738"/>
        <dbReference type="Rhea" id="RHEA-COMP:14740"/>
        <dbReference type="ChEBI" id="CHEBI:15378"/>
        <dbReference type="ChEBI" id="CHEBI:29985"/>
        <dbReference type="ChEBI" id="CHEBI:30616"/>
        <dbReference type="ChEBI" id="CHEBI:43474"/>
        <dbReference type="ChEBI" id="CHEBI:141005"/>
        <dbReference type="ChEBI" id="CHEBI:456216"/>
        <dbReference type="EC" id="6.3.2.17"/>
    </reaction>
</comment>
<dbReference type="Gene3D" id="3.40.1190.10">
    <property type="entry name" value="Mur-like, catalytic domain"/>
    <property type="match status" value="1"/>
</dbReference>
<dbReference type="EC" id="6.3.2.12" evidence="7"/>
<name>A0A8J6UQ45_9GAMM</name>
<keyword evidence="11" id="KW-0479">Metal-binding</keyword>
<dbReference type="GO" id="GO:0046654">
    <property type="term" value="P:tetrahydrofolate biosynthetic process"/>
    <property type="evidence" value="ECO:0007669"/>
    <property type="project" value="UniProtKB-UniPathway"/>
</dbReference>
<evidence type="ECO:0000256" key="19">
    <source>
        <dbReference type="ARBA" id="ARBA00047493"/>
    </source>
</evidence>
<evidence type="ECO:0000256" key="12">
    <source>
        <dbReference type="ARBA" id="ARBA00022741"/>
    </source>
</evidence>
<evidence type="ECO:0000256" key="5">
    <source>
        <dbReference type="ARBA" id="ARBA00008276"/>
    </source>
</evidence>
<comment type="pathway">
    <text evidence="4">Cofactor biosynthesis; tetrahydrofolylpolyglutamate biosynthesis.</text>
</comment>
<sequence length="420" mass="44961">MSTHSIPSRSLDEWLAYLESIHPTTIELGLERVGQVAKQLSLTHMPHSKVITVAGTNGKGSTCAYIEHCLTNAGYSVGVYSSPHLVDYRERVRLNHQMLTAPQHCQAFAAVEAARDDVSLSYFEFGTLAALWLLQQAAPDVILLEVGLGGRLDATNIVEPDVAVVTTVDFDHQAFLGDDIEQIGFEKAGIFRASKPAVLGDENLPKSVAQHASAIGANIIAAGVDFELQPSANDSWHYHSGELHIDDIAQPQLPIANLATAIAAIQALQLPVSDQAIRDGLAAAALPGRWQQLRSAPRVIADVAHNPQSTRLLAQQIARAKRQHAKVHAVVAMLADKDSLNSVKPLLPVIDHWHLAGLAVPRGASAAQLSQVFDCAVSQHINVSDALAQALETAGQDDMVVVFGSFYTVAEAQSVLQGNT</sequence>